<dbReference type="Pfam" id="PF00370">
    <property type="entry name" value="FGGY_N"/>
    <property type="match status" value="1"/>
</dbReference>
<evidence type="ECO:0000259" key="6">
    <source>
        <dbReference type="Pfam" id="PF02782"/>
    </source>
</evidence>
<dbReference type="SUPFAM" id="SSF53067">
    <property type="entry name" value="Actin-like ATPase domain"/>
    <property type="match status" value="2"/>
</dbReference>
<evidence type="ECO:0000256" key="3">
    <source>
        <dbReference type="ARBA" id="ARBA00022777"/>
    </source>
</evidence>
<dbReference type="STRING" id="1130080.SAMN04488113_10930"/>
<dbReference type="PIRSF" id="PIRSF000538">
    <property type="entry name" value="GlpK"/>
    <property type="match status" value="1"/>
</dbReference>
<dbReference type="InterPro" id="IPR043129">
    <property type="entry name" value="ATPase_NBD"/>
</dbReference>
<evidence type="ECO:0000256" key="1">
    <source>
        <dbReference type="ARBA" id="ARBA00009156"/>
    </source>
</evidence>
<sequence length="490" mass="55170">MDYKIGIDIGTTSTKAVLYDENLTVKDSAIQAYPTFRKEKNMAEQDPKMIVHAVLSVLKTIVDDCEEIKSMIKTVSFSSAMHSVMLIDQKGNPLTPLYTWADNRSNETLQKTLKNENLDWIYKRTGTPLHSMSPFSKVLWLKQNNPSMLHKAVKIIGVKEYITYLFTGEWKIDYSIASATGLFNLEQLKWDEDVLRFIGINSDMLSNPVDTNYIFEKHIKKTYFEAGLSLKTRIVIGASDGCLANLGLGAIGQNEVAMTMGTSGAIRMVTDRIILDPEGRTFCYYLKKDKWVVGGAVNNGGNTFEWLADIFSLDYEKMNSLAENIQPGSDGLLFYPYLNGERAPLWDSSFRAHFVGVDIIHSKGHFIRALMEGVLLNLFEVLDILETIGGNAEAIKVTGGFLHSPLWKQMTADVFGKQIIISNQFESSCLGAVLIEENQTEKLKYVDTMKEVIEPIKGHTEAYQSLVTLYKELSEPIKEMHRIREIHAGN</sequence>
<evidence type="ECO:0000313" key="7">
    <source>
        <dbReference type="EMBL" id="SEI66799.1"/>
    </source>
</evidence>
<gene>
    <name evidence="7" type="ORF">SAMN04488113_10930</name>
</gene>
<dbReference type="PROSITE" id="PS00933">
    <property type="entry name" value="FGGY_KINASES_1"/>
    <property type="match status" value="1"/>
</dbReference>
<proteinExistence type="inferred from homology"/>
<name>A0A1H6SFU8_9LACT</name>
<dbReference type="GO" id="GO:0005975">
    <property type="term" value="P:carbohydrate metabolic process"/>
    <property type="evidence" value="ECO:0007669"/>
    <property type="project" value="InterPro"/>
</dbReference>
<evidence type="ECO:0000259" key="5">
    <source>
        <dbReference type="Pfam" id="PF00370"/>
    </source>
</evidence>
<feature type="domain" description="Carbohydrate kinase FGGY N-terminal" evidence="5">
    <location>
        <begin position="3"/>
        <end position="247"/>
    </location>
</feature>
<comment type="similarity">
    <text evidence="1 4">Belongs to the FGGY kinase family.</text>
</comment>
<dbReference type="OrthoDB" id="9805576at2"/>
<evidence type="ECO:0000256" key="2">
    <source>
        <dbReference type="ARBA" id="ARBA00022679"/>
    </source>
</evidence>
<keyword evidence="3 4" id="KW-0418">Kinase</keyword>
<dbReference type="Gene3D" id="3.30.420.40">
    <property type="match status" value="2"/>
</dbReference>
<keyword evidence="2 4" id="KW-0808">Transferase</keyword>
<organism evidence="7 8">
    <name type="scientific">Alkalibacterium gilvum</name>
    <dbReference type="NCBI Taxonomy" id="1130080"/>
    <lineage>
        <taxon>Bacteria</taxon>
        <taxon>Bacillati</taxon>
        <taxon>Bacillota</taxon>
        <taxon>Bacilli</taxon>
        <taxon>Lactobacillales</taxon>
        <taxon>Carnobacteriaceae</taxon>
        <taxon>Alkalibacterium</taxon>
    </lineage>
</organism>
<dbReference type="EMBL" id="FNYW01000009">
    <property type="protein sequence ID" value="SEI66799.1"/>
    <property type="molecule type" value="Genomic_DNA"/>
</dbReference>
<protein>
    <submittedName>
        <fullName evidence="7">Gluconate kinase, FGGY family</fullName>
    </submittedName>
</protein>
<dbReference type="PANTHER" id="PTHR43095">
    <property type="entry name" value="SUGAR KINASE"/>
    <property type="match status" value="1"/>
</dbReference>
<dbReference type="CDD" id="cd07770">
    <property type="entry name" value="ASKHA_NBD_FGGY_GntK"/>
    <property type="match status" value="1"/>
</dbReference>
<dbReference type="InterPro" id="IPR018484">
    <property type="entry name" value="FGGY_N"/>
</dbReference>
<dbReference type="PROSITE" id="PS00445">
    <property type="entry name" value="FGGY_KINASES_2"/>
    <property type="match status" value="1"/>
</dbReference>
<evidence type="ECO:0000256" key="4">
    <source>
        <dbReference type="RuleBase" id="RU003733"/>
    </source>
</evidence>
<dbReference type="AlphaFoldDB" id="A0A1H6SFU8"/>
<dbReference type="InterPro" id="IPR000577">
    <property type="entry name" value="Carb_kinase_FGGY"/>
</dbReference>
<dbReference type="InterPro" id="IPR018485">
    <property type="entry name" value="FGGY_C"/>
</dbReference>
<evidence type="ECO:0000313" key="8">
    <source>
        <dbReference type="Proteomes" id="UP000198564"/>
    </source>
</evidence>
<dbReference type="InterPro" id="IPR018483">
    <property type="entry name" value="Carb_kinase_FGGY_CS"/>
</dbReference>
<dbReference type="Proteomes" id="UP000198564">
    <property type="component" value="Unassembled WGS sequence"/>
</dbReference>
<dbReference type="InterPro" id="IPR050406">
    <property type="entry name" value="FGGY_Carb_Kinase"/>
</dbReference>
<dbReference type="GO" id="GO:0016301">
    <property type="term" value="F:kinase activity"/>
    <property type="evidence" value="ECO:0007669"/>
    <property type="project" value="UniProtKB-KW"/>
</dbReference>
<accession>A0A1H6SFU8</accession>
<dbReference type="GO" id="GO:0016773">
    <property type="term" value="F:phosphotransferase activity, alcohol group as acceptor"/>
    <property type="evidence" value="ECO:0007669"/>
    <property type="project" value="InterPro"/>
</dbReference>
<dbReference type="Pfam" id="PF02782">
    <property type="entry name" value="FGGY_C"/>
    <property type="match status" value="1"/>
</dbReference>
<feature type="domain" description="Carbohydrate kinase FGGY C-terminal" evidence="6">
    <location>
        <begin position="257"/>
        <end position="435"/>
    </location>
</feature>
<reference evidence="8" key="1">
    <citation type="submission" date="2016-10" db="EMBL/GenBank/DDBJ databases">
        <authorList>
            <person name="Varghese N."/>
            <person name="Submissions S."/>
        </authorList>
    </citation>
    <scope>NUCLEOTIDE SEQUENCE [LARGE SCALE GENOMIC DNA]</scope>
    <source>
        <strain evidence="8">DSM 25751</strain>
    </source>
</reference>
<dbReference type="PANTHER" id="PTHR43095:SF2">
    <property type="entry name" value="GLUCONOKINASE"/>
    <property type="match status" value="1"/>
</dbReference>
<dbReference type="RefSeq" id="WP_091633753.1">
    <property type="nucleotide sequence ID" value="NZ_FNYW01000009.1"/>
</dbReference>
<keyword evidence="8" id="KW-1185">Reference proteome</keyword>